<evidence type="ECO:0000313" key="3">
    <source>
        <dbReference type="Proteomes" id="UP000321393"/>
    </source>
</evidence>
<dbReference type="Proteomes" id="UP000321947">
    <property type="component" value="Unassembled WGS sequence"/>
</dbReference>
<evidence type="ECO:0000313" key="4">
    <source>
        <dbReference type="Proteomes" id="UP000321947"/>
    </source>
</evidence>
<dbReference type="AlphaFoldDB" id="A0A5D3E4D9"/>
<reference evidence="3 4" key="1">
    <citation type="submission" date="2019-08" db="EMBL/GenBank/DDBJ databases">
        <title>Draft genome sequences of two oriental melons (Cucumis melo L. var makuwa).</title>
        <authorList>
            <person name="Kwon S.-Y."/>
        </authorList>
    </citation>
    <scope>NUCLEOTIDE SEQUENCE [LARGE SCALE GENOMIC DNA]</scope>
    <source>
        <strain evidence="4">cv. Chang Bougi</strain>
        <strain evidence="3">cv. SW 3</strain>
        <tissue evidence="2">Leaf</tissue>
    </source>
</reference>
<dbReference type="Proteomes" id="UP000321393">
    <property type="component" value="Unassembled WGS sequence"/>
</dbReference>
<evidence type="ECO:0000313" key="1">
    <source>
        <dbReference type="EMBL" id="KAA0035599.1"/>
    </source>
</evidence>
<dbReference type="EMBL" id="SSTE01019907">
    <property type="protein sequence ID" value="KAA0035599.1"/>
    <property type="molecule type" value="Genomic_DNA"/>
</dbReference>
<gene>
    <name evidence="2" type="ORF">E5676_scaffold455G001590</name>
    <name evidence="1" type="ORF">E6C27_scaffold285G002760</name>
</gene>
<accession>A0A5D3E4D9</accession>
<organism evidence="2 4">
    <name type="scientific">Cucumis melo var. makuwa</name>
    <name type="common">Oriental melon</name>
    <dbReference type="NCBI Taxonomy" id="1194695"/>
    <lineage>
        <taxon>Eukaryota</taxon>
        <taxon>Viridiplantae</taxon>
        <taxon>Streptophyta</taxon>
        <taxon>Embryophyta</taxon>
        <taxon>Tracheophyta</taxon>
        <taxon>Spermatophyta</taxon>
        <taxon>Magnoliopsida</taxon>
        <taxon>eudicotyledons</taxon>
        <taxon>Gunneridae</taxon>
        <taxon>Pentapetalae</taxon>
        <taxon>rosids</taxon>
        <taxon>fabids</taxon>
        <taxon>Cucurbitales</taxon>
        <taxon>Cucurbitaceae</taxon>
        <taxon>Benincaseae</taxon>
        <taxon>Cucumis</taxon>
    </lineage>
</organism>
<protein>
    <submittedName>
        <fullName evidence="2">Zf-RVT domain-containing protein</fullName>
    </submittedName>
</protein>
<dbReference type="OrthoDB" id="1938625at2759"/>
<name>A0A5D3E4D9_CUCMM</name>
<proteinExistence type="predicted"/>
<dbReference type="EMBL" id="SSTD01000141">
    <property type="protein sequence ID" value="TYK30937.1"/>
    <property type="molecule type" value="Genomic_DNA"/>
</dbReference>
<sequence length="87" mass="10290">MEVGDGRRCRVWPDSWLHGGPILEQVEERVLYEATSQREARLSDFIGLNGEWRWSRVSMEFIDLWDRVQDVCLCPSVGHMWVWVLGR</sequence>
<evidence type="ECO:0000313" key="2">
    <source>
        <dbReference type="EMBL" id="TYK30937.1"/>
    </source>
</evidence>
<comment type="caution">
    <text evidence="2">The sequence shown here is derived from an EMBL/GenBank/DDBJ whole genome shotgun (WGS) entry which is preliminary data.</text>
</comment>